<evidence type="ECO:0000259" key="4">
    <source>
        <dbReference type="PROSITE" id="PS50937"/>
    </source>
</evidence>
<dbReference type="PANTHER" id="PTHR30204">
    <property type="entry name" value="REDOX-CYCLING DRUG-SENSING TRANSCRIPTIONAL ACTIVATOR SOXR"/>
    <property type="match status" value="1"/>
</dbReference>
<evidence type="ECO:0000313" key="6">
    <source>
        <dbReference type="Proteomes" id="UP001481413"/>
    </source>
</evidence>
<dbReference type="InterPro" id="IPR047057">
    <property type="entry name" value="MerR_fam"/>
</dbReference>
<reference evidence="5 6" key="1">
    <citation type="submission" date="2024-04" db="EMBL/GenBank/DDBJ databases">
        <title>Draft genome sequence of Thalassolituus maritimus NBRC 116585.</title>
        <authorList>
            <person name="Miyakawa T."/>
            <person name="Kusuya Y."/>
            <person name="Miura T."/>
        </authorList>
    </citation>
    <scope>NUCLEOTIDE SEQUENCE [LARGE SCALE GENOMIC DNA]</scope>
    <source>
        <strain evidence="5 6">5NW40-0001</strain>
    </source>
</reference>
<dbReference type="Proteomes" id="UP001481413">
    <property type="component" value="Unassembled WGS sequence"/>
</dbReference>
<feature type="domain" description="HTH merR-type" evidence="4">
    <location>
        <begin position="1"/>
        <end position="73"/>
    </location>
</feature>
<dbReference type="PROSITE" id="PS50937">
    <property type="entry name" value="HTH_MERR_2"/>
    <property type="match status" value="1"/>
</dbReference>
<dbReference type="Gene3D" id="1.10.1660.10">
    <property type="match status" value="1"/>
</dbReference>
<dbReference type="PANTHER" id="PTHR30204:SF92">
    <property type="entry name" value="HTH-TYPE TRANSCRIPTIONAL REGULATOR ZNTR"/>
    <property type="match status" value="1"/>
</dbReference>
<organism evidence="5 6">
    <name type="scientific">Thalassolituus maritimus</name>
    <dbReference type="NCBI Taxonomy" id="484498"/>
    <lineage>
        <taxon>Bacteria</taxon>
        <taxon>Pseudomonadati</taxon>
        <taxon>Pseudomonadota</taxon>
        <taxon>Gammaproteobacteria</taxon>
        <taxon>Oceanospirillales</taxon>
        <taxon>Oceanospirillaceae</taxon>
        <taxon>Thalassolituus</taxon>
    </lineage>
</organism>
<keyword evidence="1" id="KW-0805">Transcription regulation</keyword>
<dbReference type="Pfam" id="PF00376">
    <property type="entry name" value="MerR"/>
    <property type="match status" value="1"/>
</dbReference>
<accession>A0ABQ0A1N9</accession>
<keyword evidence="6" id="KW-1185">Reference proteome</keyword>
<name>A0ABQ0A1N9_9GAMM</name>
<dbReference type="SMART" id="SM00422">
    <property type="entry name" value="HTH_MERR"/>
    <property type="match status" value="1"/>
</dbReference>
<dbReference type="EMBL" id="BAABWH010000006">
    <property type="protein sequence ID" value="GAA6146311.1"/>
    <property type="molecule type" value="Genomic_DNA"/>
</dbReference>
<dbReference type="CDD" id="cd04784">
    <property type="entry name" value="HTH_CadR-PbrR"/>
    <property type="match status" value="1"/>
</dbReference>
<gene>
    <name evidence="5" type="primary">cadR</name>
    <name evidence="5" type="ORF">NBRC116585_24290</name>
</gene>
<keyword evidence="2" id="KW-0238">DNA-binding</keyword>
<keyword evidence="3" id="KW-0804">Transcription</keyword>
<dbReference type="InterPro" id="IPR000551">
    <property type="entry name" value="MerR-type_HTH_dom"/>
</dbReference>
<evidence type="ECO:0000256" key="3">
    <source>
        <dbReference type="ARBA" id="ARBA00023163"/>
    </source>
</evidence>
<dbReference type="InterPro" id="IPR009061">
    <property type="entry name" value="DNA-bd_dom_put_sf"/>
</dbReference>
<evidence type="ECO:0000256" key="2">
    <source>
        <dbReference type="ARBA" id="ARBA00023125"/>
    </source>
</evidence>
<evidence type="ECO:0000313" key="5">
    <source>
        <dbReference type="EMBL" id="GAA6146311.1"/>
    </source>
</evidence>
<dbReference type="InterPro" id="IPR011791">
    <property type="entry name" value="CadR-PbrR"/>
</dbReference>
<comment type="caution">
    <text evidence="5">The sequence shown here is derived from an EMBL/GenBank/DDBJ whole genome shotgun (WGS) entry which is preliminary data.</text>
</comment>
<dbReference type="Pfam" id="PF09278">
    <property type="entry name" value="MerR-DNA-bind"/>
    <property type="match status" value="1"/>
</dbReference>
<protein>
    <submittedName>
        <fullName evidence="5">Cd(II)/Pb(II)-responsive transcriptional regulator</fullName>
    </submittedName>
</protein>
<dbReference type="NCBIfam" id="TIGR02047">
    <property type="entry name" value="CadR-PbrR"/>
    <property type="match status" value="1"/>
</dbReference>
<dbReference type="PRINTS" id="PR00040">
    <property type="entry name" value="HTHMERR"/>
</dbReference>
<dbReference type="PROSITE" id="PS00552">
    <property type="entry name" value="HTH_MERR_1"/>
    <property type="match status" value="1"/>
</dbReference>
<dbReference type="InterPro" id="IPR015358">
    <property type="entry name" value="Tscrpt_reg_MerR_DNA-bd"/>
</dbReference>
<proteinExistence type="predicted"/>
<evidence type="ECO:0000256" key="1">
    <source>
        <dbReference type="ARBA" id="ARBA00023015"/>
    </source>
</evidence>
<dbReference type="SUPFAM" id="SSF46955">
    <property type="entry name" value="Putative DNA-binding domain"/>
    <property type="match status" value="1"/>
</dbReference>
<sequence>MVAWLKIGELAKRSGCSIQTIRYYEKEGLISAPARTDGNFRVYDTPALEKLAFIKNCRALDLTLDEIKQLMALQHLPGTPCEKVNDMIDAHLKIVESRIADLQKLHADLKVLRQKCGHARPIEQCGILDELSPKSHSRN</sequence>